<feature type="chain" id="PRO_5006919785" description="Outer membrane protein beta-barrel domain-containing protein" evidence="2">
    <location>
        <begin position="20"/>
        <end position="243"/>
    </location>
</feature>
<proteinExistence type="predicted"/>
<evidence type="ECO:0000313" key="4">
    <source>
        <dbReference type="EMBL" id="KTD81163.1"/>
    </source>
</evidence>
<dbReference type="STRING" id="45076.Lwor_0841"/>
<evidence type="ECO:0000256" key="2">
    <source>
        <dbReference type="SAM" id="SignalP"/>
    </source>
</evidence>
<protein>
    <recommendedName>
        <fullName evidence="3">Outer membrane protein beta-barrel domain-containing protein</fullName>
    </recommendedName>
</protein>
<dbReference type="Proteomes" id="UP000054662">
    <property type="component" value="Unassembled WGS sequence"/>
</dbReference>
<dbReference type="OrthoDB" id="5755240at2"/>
<organism evidence="4 5">
    <name type="scientific">Legionella worsleiensis</name>
    <dbReference type="NCBI Taxonomy" id="45076"/>
    <lineage>
        <taxon>Bacteria</taxon>
        <taxon>Pseudomonadati</taxon>
        <taxon>Pseudomonadota</taxon>
        <taxon>Gammaproteobacteria</taxon>
        <taxon>Legionellales</taxon>
        <taxon>Legionellaceae</taxon>
        <taxon>Legionella</taxon>
    </lineage>
</organism>
<dbReference type="SUPFAM" id="SSF56925">
    <property type="entry name" value="OMPA-like"/>
    <property type="match status" value="1"/>
</dbReference>
<dbReference type="EMBL" id="LNZC01000007">
    <property type="protein sequence ID" value="KTD81163.1"/>
    <property type="molecule type" value="Genomic_DNA"/>
</dbReference>
<keyword evidence="1 2" id="KW-0732">Signal</keyword>
<dbReference type="InterPro" id="IPR011250">
    <property type="entry name" value="OMP/PagP_B-barrel"/>
</dbReference>
<evidence type="ECO:0000259" key="3">
    <source>
        <dbReference type="Pfam" id="PF13505"/>
    </source>
</evidence>
<feature type="signal peptide" evidence="2">
    <location>
        <begin position="1"/>
        <end position="19"/>
    </location>
</feature>
<reference evidence="4 5" key="1">
    <citation type="submission" date="2015-11" db="EMBL/GenBank/DDBJ databases">
        <title>Genomic analysis of 38 Legionella species identifies large and diverse effector repertoires.</title>
        <authorList>
            <person name="Burstein D."/>
            <person name="Amaro F."/>
            <person name="Zusman T."/>
            <person name="Lifshitz Z."/>
            <person name="Cohen O."/>
            <person name="Gilbert J.A."/>
            <person name="Pupko T."/>
            <person name="Shuman H.A."/>
            <person name="Segal G."/>
        </authorList>
    </citation>
    <scope>NUCLEOTIDE SEQUENCE [LARGE SCALE GENOMIC DNA]</scope>
    <source>
        <strain evidence="4 5">ATCC 49508</strain>
    </source>
</reference>
<dbReference type="InterPro" id="IPR027385">
    <property type="entry name" value="Beta-barrel_OMP"/>
</dbReference>
<dbReference type="AlphaFoldDB" id="A0A0W1AIK6"/>
<dbReference type="Gene3D" id="2.40.160.20">
    <property type="match status" value="1"/>
</dbReference>
<sequence length="243" mass="25797">MLKKLSFSALAMASAVSFAGTMGPVVQDSGYSFFIGGAAGIGMLQGDYTGYNPVNTDTHYASLGDNSFIGGGLLGIQTVLANNVYLALVGNVLYNSQDSVQRSSTGPSTNPVRNHDVTVSNDFQYGGNIRLGMKMGNATPYILGGVEAGKWELGLGNISSTWNRGIAPLSGINYSKTLTGGQAGAGILVALNNNWNMGMEYAHTWFGDVNVDLIDGVTAFRWNHKADIQQDQVLFSLNYIFNA</sequence>
<accession>A0A0W1AIK6</accession>
<dbReference type="Pfam" id="PF13505">
    <property type="entry name" value="OMP_b-brl"/>
    <property type="match status" value="1"/>
</dbReference>
<dbReference type="RefSeq" id="WP_058492668.1">
    <property type="nucleotide sequence ID" value="NZ_CBCRUR010000014.1"/>
</dbReference>
<gene>
    <name evidence="4" type="ORF">Lwor_0841</name>
</gene>
<keyword evidence="5" id="KW-1185">Reference proteome</keyword>
<evidence type="ECO:0000313" key="5">
    <source>
        <dbReference type="Proteomes" id="UP000054662"/>
    </source>
</evidence>
<dbReference type="PATRIC" id="fig|45076.6.peg.913"/>
<evidence type="ECO:0000256" key="1">
    <source>
        <dbReference type="ARBA" id="ARBA00022729"/>
    </source>
</evidence>
<comment type="caution">
    <text evidence="4">The sequence shown here is derived from an EMBL/GenBank/DDBJ whole genome shotgun (WGS) entry which is preliminary data.</text>
</comment>
<feature type="domain" description="Outer membrane protein beta-barrel" evidence="3">
    <location>
        <begin position="36"/>
        <end position="241"/>
    </location>
</feature>
<name>A0A0W1AIK6_9GAMM</name>